<accession>A0AAV0GNF7</accession>
<name>A0AAV0GNF7_9ASTE</name>
<keyword evidence="2" id="KW-1185">Reference proteome</keyword>
<reference evidence="1" key="1">
    <citation type="submission" date="2022-07" db="EMBL/GenBank/DDBJ databases">
        <authorList>
            <person name="Macas J."/>
            <person name="Novak P."/>
            <person name="Neumann P."/>
        </authorList>
    </citation>
    <scope>NUCLEOTIDE SEQUENCE</scope>
</reference>
<evidence type="ECO:0000313" key="1">
    <source>
        <dbReference type="EMBL" id="CAH9148696.1"/>
    </source>
</evidence>
<protein>
    <submittedName>
        <fullName evidence="1">Uncharacterized protein</fullName>
    </submittedName>
</protein>
<gene>
    <name evidence="1" type="ORF">CEPIT_LOCUS44707</name>
</gene>
<proteinExistence type="predicted"/>
<dbReference type="AlphaFoldDB" id="A0AAV0GNF7"/>
<evidence type="ECO:0000313" key="2">
    <source>
        <dbReference type="Proteomes" id="UP001152523"/>
    </source>
</evidence>
<organism evidence="1 2">
    <name type="scientific">Cuscuta epithymum</name>
    <dbReference type="NCBI Taxonomy" id="186058"/>
    <lineage>
        <taxon>Eukaryota</taxon>
        <taxon>Viridiplantae</taxon>
        <taxon>Streptophyta</taxon>
        <taxon>Embryophyta</taxon>
        <taxon>Tracheophyta</taxon>
        <taxon>Spermatophyta</taxon>
        <taxon>Magnoliopsida</taxon>
        <taxon>eudicotyledons</taxon>
        <taxon>Gunneridae</taxon>
        <taxon>Pentapetalae</taxon>
        <taxon>asterids</taxon>
        <taxon>lamiids</taxon>
        <taxon>Solanales</taxon>
        <taxon>Convolvulaceae</taxon>
        <taxon>Cuscuteae</taxon>
        <taxon>Cuscuta</taxon>
        <taxon>Cuscuta subgen. Cuscuta</taxon>
    </lineage>
</organism>
<dbReference type="Proteomes" id="UP001152523">
    <property type="component" value="Unassembled WGS sequence"/>
</dbReference>
<dbReference type="EMBL" id="CAMAPF010001220">
    <property type="protein sequence ID" value="CAH9148696.1"/>
    <property type="molecule type" value="Genomic_DNA"/>
</dbReference>
<comment type="caution">
    <text evidence="1">The sequence shown here is derived from an EMBL/GenBank/DDBJ whole genome shotgun (WGS) entry which is preliminary data.</text>
</comment>
<sequence>MFIEIDRRQIILPDLKKWKNPVAPSSNTEQRFMRLRRSLEFHYLRRSAAQLPVAPPLLWSPLLLKESPGLDYNLCNSLICSVPGAQPRGLPLMAAQSSGKHRLPQNHCRCHG</sequence>